<dbReference type="SUPFAM" id="SSF110849">
    <property type="entry name" value="ParB/Sulfiredoxin"/>
    <property type="match status" value="1"/>
</dbReference>
<sequence>MTTIGSPDGAVRPGSQSVESVPIDRLEPSDSPRGGACDEGHVRALAGSGREFEAIVVHRPTMRVIDGMHRLHATRLRGHHTIAVRFFDGSEADAYVLSVQLNVRHGLPLSRAERRAAAERILRSHPHWSDRAIAERTGLSGKTVGKLRTSASAEIPQSHTRIGRDGTARPLSSVDGRLHAAGLIATDPTVSLRQLAHATGLSTATVRDVRDRLRRGEDPVPGGRHTATGAARAAVPPAGGPSRRPAAPPGREHPAEWPNPVATAVRKLAKDPSLKGSEPGRRLLRAMLVTELSPHEWRRITAALPGHCAPLVATVAAQRAAEWQALADAASPRTGAA</sequence>
<evidence type="ECO:0000259" key="2">
    <source>
        <dbReference type="SMART" id="SM00470"/>
    </source>
</evidence>
<dbReference type="InterPro" id="IPR036086">
    <property type="entry name" value="ParB/Sulfiredoxin_sf"/>
</dbReference>
<comment type="caution">
    <text evidence="3">The sequence shown here is derived from an EMBL/GenBank/DDBJ whole genome shotgun (WGS) entry which is preliminary data.</text>
</comment>
<proteinExistence type="predicted"/>
<feature type="compositionally biased region" description="Basic and acidic residues" evidence="1">
    <location>
        <begin position="22"/>
        <end position="36"/>
    </location>
</feature>
<organism evidence="3 4">
    <name type="scientific">Streptomyces olivaceiscleroticus</name>
    <dbReference type="NCBI Taxonomy" id="68245"/>
    <lineage>
        <taxon>Bacteria</taxon>
        <taxon>Bacillati</taxon>
        <taxon>Actinomycetota</taxon>
        <taxon>Actinomycetes</taxon>
        <taxon>Kitasatosporales</taxon>
        <taxon>Streptomycetaceae</taxon>
        <taxon>Streptomyces</taxon>
    </lineage>
</organism>
<reference evidence="4" key="1">
    <citation type="journal article" date="2019" name="Int. J. Syst. Evol. Microbiol.">
        <title>The Global Catalogue of Microorganisms (GCM) 10K type strain sequencing project: providing services to taxonomists for standard genome sequencing and annotation.</title>
        <authorList>
            <consortium name="The Broad Institute Genomics Platform"/>
            <consortium name="The Broad Institute Genome Sequencing Center for Infectious Disease"/>
            <person name="Wu L."/>
            <person name="Ma J."/>
        </authorList>
    </citation>
    <scope>NUCLEOTIDE SEQUENCE [LARGE SCALE GENOMIC DNA]</scope>
    <source>
        <strain evidence="4">JCM 4805</strain>
    </source>
</reference>
<feature type="region of interest" description="Disordered" evidence="1">
    <location>
        <begin position="1"/>
        <end position="36"/>
    </location>
</feature>
<dbReference type="Proteomes" id="UP001500909">
    <property type="component" value="Unassembled WGS sequence"/>
</dbReference>
<evidence type="ECO:0000256" key="1">
    <source>
        <dbReference type="SAM" id="MobiDB-lite"/>
    </source>
</evidence>
<accession>A0ABP3K816</accession>
<name>A0ABP3K816_9ACTN</name>
<dbReference type="InterPro" id="IPR003115">
    <property type="entry name" value="ParB_N"/>
</dbReference>
<keyword evidence="4" id="KW-1185">Reference proteome</keyword>
<protein>
    <submittedName>
        <fullName evidence="3">ParB N-terminal domain-containing protein</fullName>
    </submittedName>
</protein>
<dbReference type="RefSeq" id="WP_346096503.1">
    <property type="nucleotide sequence ID" value="NZ_BAAABY010000029.1"/>
</dbReference>
<feature type="domain" description="ParB-like N-terminal" evidence="2">
    <location>
        <begin position="19"/>
        <end position="103"/>
    </location>
</feature>
<feature type="region of interest" description="Disordered" evidence="1">
    <location>
        <begin position="212"/>
        <end position="258"/>
    </location>
</feature>
<evidence type="ECO:0000313" key="3">
    <source>
        <dbReference type="EMBL" id="GAA0472558.1"/>
    </source>
</evidence>
<gene>
    <name evidence="3" type="ORF">GCM10010361_40950</name>
</gene>
<dbReference type="Gene3D" id="3.90.1530.10">
    <property type="entry name" value="Conserved hypothetical protein from pyrococcus furiosus pfu- 392566-001, ParB domain"/>
    <property type="match status" value="1"/>
</dbReference>
<dbReference type="EMBL" id="BAAABY010000029">
    <property type="protein sequence ID" value="GAA0472558.1"/>
    <property type="molecule type" value="Genomic_DNA"/>
</dbReference>
<feature type="compositionally biased region" description="Low complexity" evidence="1">
    <location>
        <begin position="221"/>
        <end position="245"/>
    </location>
</feature>
<evidence type="ECO:0000313" key="4">
    <source>
        <dbReference type="Proteomes" id="UP001500909"/>
    </source>
</evidence>
<dbReference type="SMART" id="SM00470">
    <property type="entry name" value="ParB"/>
    <property type="match status" value="1"/>
</dbReference>